<evidence type="ECO:0000313" key="1">
    <source>
        <dbReference type="EMBL" id="SFV60060.1"/>
    </source>
</evidence>
<dbReference type="AlphaFoldDB" id="A0A1W1C2J5"/>
<accession>A0A1W1C2J5</accession>
<reference evidence="1" key="1">
    <citation type="submission" date="2016-10" db="EMBL/GenBank/DDBJ databases">
        <authorList>
            <person name="de Groot N.N."/>
        </authorList>
    </citation>
    <scope>NUCLEOTIDE SEQUENCE</scope>
</reference>
<sequence>MRYNKKFIDYILLLMVAIMDVSYSSDSRSLKLVEDKCLSCHQAQSIPSEMIYRRYLLKYSSKDLIREKIYRYFLSPTTQESIMPLQFFSKFPLKEPTKMNEKELRDLIDRYIDYFDVSHKLYIDRVTR</sequence>
<protein>
    <recommendedName>
        <fullName evidence="2">Cytochrome c domain-containing protein</fullName>
    </recommendedName>
</protein>
<evidence type="ECO:0008006" key="2">
    <source>
        <dbReference type="Google" id="ProtNLM"/>
    </source>
</evidence>
<proteinExistence type="predicted"/>
<dbReference type="EMBL" id="FPHC01000057">
    <property type="protein sequence ID" value="SFV60060.1"/>
    <property type="molecule type" value="Genomic_DNA"/>
</dbReference>
<organism evidence="1">
    <name type="scientific">hydrothermal vent metagenome</name>
    <dbReference type="NCBI Taxonomy" id="652676"/>
    <lineage>
        <taxon>unclassified sequences</taxon>
        <taxon>metagenomes</taxon>
        <taxon>ecological metagenomes</taxon>
    </lineage>
</organism>
<gene>
    <name evidence="1" type="ORF">MNB_SV-6-793</name>
</gene>
<name>A0A1W1C2J5_9ZZZZ</name>